<evidence type="ECO:0000313" key="1">
    <source>
        <dbReference type="EMBL" id="KAF2728830.1"/>
    </source>
</evidence>
<dbReference type="Pfam" id="PF14269">
    <property type="entry name" value="Arylsulfotran_2"/>
    <property type="match status" value="1"/>
</dbReference>
<keyword evidence="2" id="KW-1185">Reference proteome</keyword>
<dbReference type="EMBL" id="ML996265">
    <property type="protein sequence ID" value="KAF2728830.1"/>
    <property type="molecule type" value="Genomic_DNA"/>
</dbReference>
<protein>
    <recommendedName>
        <fullName evidence="3">ASST-domain-containing protein</fullName>
    </recommendedName>
</protein>
<dbReference type="InterPro" id="IPR053143">
    <property type="entry name" value="Arylsulfate_ST"/>
</dbReference>
<dbReference type="InterPro" id="IPR039535">
    <property type="entry name" value="ASST-like"/>
</dbReference>
<dbReference type="PANTHER" id="PTHR35340">
    <property type="entry name" value="PQQ ENZYME REPEAT PROTEIN-RELATED"/>
    <property type="match status" value="1"/>
</dbReference>
<organism evidence="1 2">
    <name type="scientific">Polyplosphaeria fusca</name>
    <dbReference type="NCBI Taxonomy" id="682080"/>
    <lineage>
        <taxon>Eukaryota</taxon>
        <taxon>Fungi</taxon>
        <taxon>Dikarya</taxon>
        <taxon>Ascomycota</taxon>
        <taxon>Pezizomycotina</taxon>
        <taxon>Dothideomycetes</taxon>
        <taxon>Pleosporomycetidae</taxon>
        <taxon>Pleosporales</taxon>
        <taxon>Tetraplosphaeriaceae</taxon>
        <taxon>Polyplosphaeria</taxon>
    </lineage>
</organism>
<dbReference type="AlphaFoldDB" id="A0A9P4QNF8"/>
<sequence length="524" mass="58062">MAVSMAVARPEPFSFGRKRGLHAHERRQSTNVTWPHQTFVSEPTFLPPIPEIEKLKETAPGYMFLAQLGEGGAQQAAMIMKEDGELVWQSDPSIPLPVNNFLPQTLNGKPVLVDIMAIGPPIIASGGVVYGMVQILDDTYTLLHNISVTDPDFTYAPGNWTSILDAHESFITKRNTLLVPAYNITQWDLSPVGGPENGYLMDSMLYEVSIPEGNIIYKWRSSDAIPITDSNVELGPLYGWGNETAQAWDYFHINSIQDWGEDGYVLSGRNTFDILFVNSTTDSIQWQFRGSDGGDFEIAEPDQFRYQHFARLHEVDGELLLSMFDNKNDIQPPYDPSEGHIHALDLEAMTAERRTVYIDSNDNVAAQSAGSMQIDFTKDRFALVGYGSQPIAKEYDLDGSLRMSWRFGPADPSGGPSSVLSYRTVKSTWKGYPATLPSVKACRTSTGADVFVSWNGATEVTGWTVYAGETENDMVKGKTEAKTGFETKICLEEEVAMVKVQANGKRLDRRFVAESSIAVAVEEC</sequence>
<comment type="caution">
    <text evidence="1">The sequence shown here is derived from an EMBL/GenBank/DDBJ whole genome shotgun (WGS) entry which is preliminary data.</text>
</comment>
<gene>
    <name evidence="1" type="ORF">EJ04DRAFT_569184</name>
</gene>
<accession>A0A9P4QNF8</accession>
<name>A0A9P4QNF8_9PLEO</name>
<evidence type="ECO:0000313" key="2">
    <source>
        <dbReference type="Proteomes" id="UP000799444"/>
    </source>
</evidence>
<evidence type="ECO:0008006" key="3">
    <source>
        <dbReference type="Google" id="ProtNLM"/>
    </source>
</evidence>
<dbReference type="PANTHER" id="PTHR35340:SF6">
    <property type="entry name" value="ASST-DOMAIN-CONTAINING PROTEIN"/>
    <property type="match status" value="1"/>
</dbReference>
<dbReference type="Proteomes" id="UP000799444">
    <property type="component" value="Unassembled WGS sequence"/>
</dbReference>
<reference evidence="1" key="1">
    <citation type="journal article" date="2020" name="Stud. Mycol.">
        <title>101 Dothideomycetes genomes: a test case for predicting lifestyles and emergence of pathogens.</title>
        <authorList>
            <person name="Haridas S."/>
            <person name="Albert R."/>
            <person name="Binder M."/>
            <person name="Bloem J."/>
            <person name="Labutti K."/>
            <person name="Salamov A."/>
            <person name="Andreopoulos B."/>
            <person name="Baker S."/>
            <person name="Barry K."/>
            <person name="Bills G."/>
            <person name="Bluhm B."/>
            <person name="Cannon C."/>
            <person name="Castanera R."/>
            <person name="Culley D."/>
            <person name="Daum C."/>
            <person name="Ezra D."/>
            <person name="Gonzalez J."/>
            <person name="Henrissat B."/>
            <person name="Kuo A."/>
            <person name="Liang C."/>
            <person name="Lipzen A."/>
            <person name="Lutzoni F."/>
            <person name="Magnuson J."/>
            <person name="Mondo S."/>
            <person name="Nolan M."/>
            <person name="Ohm R."/>
            <person name="Pangilinan J."/>
            <person name="Park H.-J."/>
            <person name="Ramirez L."/>
            <person name="Alfaro M."/>
            <person name="Sun H."/>
            <person name="Tritt A."/>
            <person name="Yoshinaga Y."/>
            <person name="Zwiers L.-H."/>
            <person name="Turgeon B."/>
            <person name="Goodwin S."/>
            <person name="Spatafora J."/>
            <person name="Crous P."/>
            <person name="Grigoriev I."/>
        </authorList>
    </citation>
    <scope>NUCLEOTIDE SEQUENCE</scope>
    <source>
        <strain evidence="1">CBS 125425</strain>
    </source>
</reference>
<dbReference type="OrthoDB" id="5427350at2759"/>
<proteinExistence type="predicted"/>